<sequence>MEVQDQQHLYEPSLSFLHTLERLKNIPRAGWVKRGVRSPESVSDHSFRMVVLCLMLKATDVDKEKCIRMAAYHDMGEAIIGDITPSDGVSKEDKHLRERLAIQFLSALNQPGNMAFAVELESVWKEYEEGKTKEAQLVRDIDVYERLVQAKEYEVRERGEKDLGDFFVQWEEIITTSEIKRWTEFLLRERETFWSRKKASAVIIFVLGGPGVGKGTQCAQLAQDLKFQHLSVGDLLREEIDRLGSPFASFINESIQSSVIIPAQLTVNLLKTKMNVSKTQGKSRFLIDGYPRSMDQAVMFEEEIQDSNSAILLECSDDEMLRRLRKRAESSKRIDDNPDAFKKRLDTYQKESLPVVDHLGGSGKEGWPFAILDDFSITEGDHKIFTTLRSTKPFLEVQTLAIALD</sequence>
<evidence type="ECO:0000256" key="8">
    <source>
        <dbReference type="ARBA" id="ARBA00012964"/>
    </source>
</evidence>
<evidence type="ECO:0000256" key="15">
    <source>
        <dbReference type="ARBA" id="ARBA00023285"/>
    </source>
</evidence>
<evidence type="ECO:0000256" key="14">
    <source>
        <dbReference type="ARBA" id="ARBA00022842"/>
    </source>
</evidence>
<comment type="catalytic activity">
    <reaction evidence="1">
        <text>a 2'-deoxyribonucleoside 5'-phosphate + H2O = a 2'-deoxyribonucleoside + phosphate</text>
        <dbReference type="Rhea" id="RHEA:36167"/>
        <dbReference type="ChEBI" id="CHEBI:15377"/>
        <dbReference type="ChEBI" id="CHEBI:18274"/>
        <dbReference type="ChEBI" id="CHEBI:43474"/>
        <dbReference type="ChEBI" id="CHEBI:65317"/>
        <dbReference type="EC" id="3.1.3.89"/>
    </reaction>
</comment>
<dbReference type="GO" id="GO:0019205">
    <property type="term" value="F:nucleobase-containing compound kinase activity"/>
    <property type="evidence" value="ECO:0007669"/>
    <property type="project" value="InterPro"/>
</dbReference>
<dbReference type="EC" id="3.1.3.89" evidence="8"/>
<keyword evidence="9 16" id="KW-0808">Transferase</keyword>
<evidence type="ECO:0000256" key="1">
    <source>
        <dbReference type="ARBA" id="ARBA00001638"/>
    </source>
</evidence>
<evidence type="ECO:0000256" key="4">
    <source>
        <dbReference type="ARBA" id="ARBA00001946"/>
    </source>
</evidence>
<protein>
    <recommendedName>
        <fullName evidence="8">5'-deoxynucleotidase</fullName>
        <ecNumber evidence="8">3.1.3.89</ecNumber>
    </recommendedName>
</protein>
<dbReference type="PANTHER" id="PTHR11845:SF13">
    <property type="entry name" value="5'-DEOXYNUCLEOTIDASE HDDC2"/>
    <property type="match status" value="1"/>
</dbReference>
<dbReference type="InterPro" id="IPR000850">
    <property type="entry name" value="Adenylat/UMP-CMP_kin"/>
</dbReference>
<keyword evidence="10" id="KW-0479">Metal-binding</keyword>
<dbReference type="Pfam" id="PF00406">
    <property type="entry name" value="ADK"/>
    <property type="match status" value="1"/>
</dbReference>
<keyword evidence="11" id="KW-0547">Nucleotide-binding</keyword>
<dbReference type="Pfam" id="PF13023">
    <property type="entry name" value="HD_3"/>
    <property type="match status" value="1"/>
</dbReference>
<comment type="cofactor">
    <cofactor evidence="3">
        <name>Co(2+)</name>
        <dbReference type="ChEBI" id="CHEBI:48828"/>
    </cofactor>
</comment>
<evidence type="ECO:0000256" key="10">
    <source>
        <dbReference type="ARBA" id="ARBA00022723"/>
    </source>
</evidence>
<evidence type="ECO:0000256" key="3">
    <source>
        <dbReference type="ARBA" id="ARBA00001941"/>
    </source>
</evidence>
<dbReference type="PANTHER" id="PTHR11845">
    <property type="entry name" value="5'-DEOXYNUCLEOTIDASE HDDC2"/>
    <property type="match status" value="1"/>
</dbReference>
<dbReference type="InterPro" id="IPR003607">
    <property type="entry name" value="HD/PDEase_dom"/>
</dbReference>
<dbReference type="Proteomes" id="UP000664521">
    <property type="component" value="Unassembled WGS sequence"/>
</dbReference>
<evidence type="ECO:0000313" key="19">
    <source>
        <dbReference type="Proteomes" id="UP000664521"/>
    </source>
</evidence>
<comment type="caution">
    <text evidence="18">The sequence shown here is derived from an EMBL/GenBank/DDBJ whole genome shotgun (WGS) entry which is preliminary data.</text>
</comment>
<dbReference type="InterPro" id="IPR027417">
    <property type="entry name" value="P-loop_NTPase"/>
</dbReference>
<evidence type="ECO:0000256" key="7">
    <source>
        <dbReference type="ARBA" id="ARBA00011738"/>
    </source>
</evidence>
<gene>
    <name evidence="18" type="primary">HDDC2</name>
    <name evidence="18" type="ORF">HETSPECPRED_001172</name>
</gene>
<comment type="subunit">
    <text evidence="7">Homodimer.</text>
</comment>
<comment type="function">
    <text evidence="5">Catalyzes the dephosphorylation of the nucleoside 5'-monophosphates deoxyadenosine monophosphate (dAMP), deoxycytidine monophosphate (dCMP), deoxyguanosine monophosphate (dGMP) and deoxythymidine monophosphate (dTMP).</text>
</comment>
<keyword evidence="13" id="KW-0378">Hydrolase</keyword>
<name>A0A8H3PEL3_9LECA</name>
<dbReference type="PROSITE" id="PS00113">
    <property type="entry name" value="ADENYLATE_KINASE"/>
    <property type="match status" value="1"/>
</dbReference>
<evidence type="ECO:0000256" key="5">
    <source>
        <dbReference type="ARBA" id="ARBA00004074"/>
    </source>
</evidence>
<dbReference type="AlphaFoldDB" id="A0A8H3PEL3"/>
<dbReference type="SMART" id="SM00471">
    <property type="entry name" value="HDc"/>
    <property type="match status" value="1"/>
</dbReference>
<dbReference type="InterPro" id="IPR033690">
    <property type="entry name" value="Adenylat_kinase_CS"/>
</dbReference>
<dbReference type="Gene3D" id="3.40.50.300">
    <property type="entry name" value="P-loop containing nucleotide triphosphate hydrolases"/>
    <property type="match status" value="1"/>
</dbReference>
<dbReference type="GO" id="GO:0005524">
    <property type="term" value="F:ATP binding"/>
    <property type="evidence" value="ECO:0007669"/>
    <property type="project" value="InterPro"/>
</dbReference>
<evidence type="ECO:0000256" key="13">
    <source>
        <dbReference type="ARBA" id="ARBA00022801"/>
    </source>
</evidence>
<keyword evidence="19" id="KW-1185">Reference proteome</keyword>
<comment type="cofactor">
    <cofactor evidence="2">
        <name>Mn(2+)</name>
        <dbReference type="ChEBI" id="CHEBI:29035"/>
    </cofactor>
</comment>
<dbReference type="PRINTS" id="PR00094">
    <property type="entry name" value="ADENYLTKNASE"/>
</dbReference>
<proteinExistence type="inferred from homology"/>
<evidence type="ECO:0000256" key="16">
    <source>
        <dbReference type="RuleBase" id="RU003330"/>
    </source>
</evidence>
<dbReference type="GO" id="GO:0046872">
    <property type="term" value="F:metal ion binding"/>
    <property type="evidence" value="ECO:0007669"/>
    <property type="project" value="UniProtKB-KW"/>
</dbReference>
<organism evidence="18 19">
    <name type="scientific">Heterodermia speciosa</name>
    <dbReference type="NCBI Taxonomy" id="116794"/>
    <lineage>
        <taxon>Eukaryota</taxon>
        <taxon>Fungi</taxon>
        <taxon>Dikarya</taxon>
        <taxon>Ascomycota</taxon>
        <taxon>Pezizomycotina</taxon>
        <taxon>Lecanoromycetes</taxon>
        <taxon>OSLEUM clade</taxon>
        <taxon>Lecanoromycetidae</taxon>
        <taxon>Caliciales</taxon>
        <taxon>Physciaceae</taxon>
        <taxon>Heterodermia</taxon>
    </lineage>
</organism>
<comment type="similarity">
    <text evidence="16">Belongs to the adenylate kinase family.</text>
</comment>
<evidence type="ECO:0000313" key="18">
    <source>
        <dbReference type="EMBL" id="CAF9938705.1"/>
    </source>
</evidence>
<dbReference type="CDD" id="cd01428">
    <property type="entry name" value="ADK"/>
    <property type="match status" value="1"/>
</dbReference>
<keyword evidence="15" id="KW-0170">Cobalt</keyword>
<dbReference type="SUPFAM" id="SSF52540">
    <property type="entry name" value="P-loop containing nucleoside triphosphate hydrolases"/>
    <property type="match status" value="1"/>
</dbReference>
<accession>A0A8H3PEL3</accession>
<dbReference type="OrthoDB" id="442176at2759"/>
<dbReference type="InterPro" id="IPR006674">
    <property type="entry name" value="HD_domain"/>
</dbReference>
<evidence type="ECO:0000259" key="17">
    <source>
        <dbReference type="SMART" id="SM00471"/>
    </source>
</evidence>
<evidence type="ECO:0000256" key="2">
    <source>
        <dbReference type="ARBA" id="ARBA00001936"/>
    </source>
</evidence>
<evidence type="ECO:0000256" key="6">
    <source>
        <dbReference type="ARBA" id="ARBA00009999"/>
    </source>
</evidence>
<evidence type="ECO:0000256" key="9">
    <source>
        <dbReference type="ARBA" id="ARBA00022679"/>
    </source>
</evidence>
<keyword evidence="14" id="KW-0460">Magnesium</keyword>
<keyword evidence="12 16" id="KW-0418">Kinase</keyword>
<dbReference type="FunFam" id="1.10.3210.10:FF:000011">
    <property type="entry name" value="HD domain-containing protein 2"/>
    <property type="match status" value="1"/>
</dbReference>
<dbReference type="InterPro" id="IPR039356">
    <property type="entry name" value="YfbR/HDDC2"/>
</dbReference>
<dbReference type="SUPFAM" id="SSF109604">
    <property type="entry name" value="HD-domain/PDEase-like"/>
    <property type="match status" value="1"/>
</dbReference>
<feature type="domain" description="HD/PDEase" evidence="17">
    <location>
        <begin position="38"/>
        <end position="156"/>
    </location>
</feature>
<reference evidence="18" key="1">
    <citation type="submission" date="2021-03" db="EMBL/GenBank/DDBJ databases">
        <authorList>
            <person name="Tagirdzhanova G."/>
        </authorList>
    </citation>
    <scope>NUCLEOTIDE SEQUENCE</scope>
</reference>
<dbReference type="Gene3D" id="1.10.3210.10">
    <property type="entry name" value="Hypothetical protein af1432"/>
    <property type="match status" value="1"/>
</dbReference>
<evidence type="ECO:0000256" key="11">
    <source>
        <dbReference type="ARBA" id="ARBA00022741"/>
    </source>
</evidence>
<dbReference type="GO" id="GO:0009159">
    <property type="term" value="P:deoxyribonucleoside monophosphate catabolic process"/>
    <property type="evidence" value="ECO:0007669"/>
    <property type="project" value="UniProtKB-ARBA"/>
</dbReference>
<dbReference type="HAMAP" id="MF_00235">
    <property type="entry name" value="Adenylate_kinase_Adk"/>
    <property type="match status" value="1"/>
</dbReference>
<dbReference type="CDD" id="cd00077">
    <property type="entry name" value="HDc"/>
    <property type="match status" value="1"/>
</dbReference>
<comment type="cofactor">
    <cofactor evidence="4">
        <name>Mg(2+)</name>
        <dbReference type="ChEBI" id="CHEBI:18420"/>
    </cofactor>
</comment>
<dbReference type="GO" id="GO:0002953">
    <property type="term" value="F:5'-deoxynucleotidase activity"/>
    <property type="evidence" value="ECO:0007669"/>
    <property type="project" value="UniProtKB-EC"/>
</dbReference>
<comment type="similarity">
    <text evidence="6">Belongs to the HDDC2 family.</text>
</comment>
<dbReference type="GO" id="GO:0005737">
    <property type="term" value="C:cytoplasm"/>
    <property type="evidence" value="ECO:0007669"/>
    <property type="project" value="TreeGrafter"/>
</dbReference>
<evidence type="ECO:0000256" key="12">
    <source>
        <dbReference type="ARBA" id="ARBA00022777"/>
    </source>
</evidence>
<dbReference type="EMBL" id="CAJPDS010000117">
    <property type="protein sequence ID" value="CAF9938705.1"/>
    <property type="molecule type" value="Genomic_DNA"/>
</dbReference>